<proteinExistence type="inferred from homology"/>
<evidence type="ECO:0000313" key="6">
    <source>
        <dbReference type="EMBL" id="KAJ2904590.1"/>
    </source>
</evidence>
<dbReference type="InterPro" id="IPR036322">
    <property type="entry name" value="WD40_repeat_dom_sf"/>
</dbReference>
<reference evidence="6" key="1">
    <citation type="submission" date="2022-07" db="EMBL/GenBank/DDBJ databases">
        <title>Draft genome sequence of Zalerion maritima ATCC 34329, a (micro)plastics degrading marine fungus.</title>
        <authorList>
            <person name="Paco A."/>
            <person name="Goncalves M.F.M."/>
            <person name="Rocha-Santos T.A.P."/>
            <person name="Alves A."/>
        </authorList>
    </citation>
    <scope>NUCLEOTIDE SEQUENCE</scope>
    <source>
        <strain evidence="6">ATCC 34329</strain>
    </source>
</reference>
<keyword evidence="3" id="KW-0677">Repeat</keyword>
<evidence type="ECO:0000259" key="4">
    <source>
        <dbReference type="Pfam" id="PF17034"/>
    </source>
</evidence>
<evidence type="ECO:0000256" key="1">
    <source>
        <dbReference type="ARBA" id="ARBA00009713"/>
    </source>
</evidence>
<gene>
    <name evidence="6" type="ORF">MKZ38_007569</name>
</gene>
<dbReference type="AlphaFoldDB" id="A0AAD5WWE5"/>
<name>A0AAD5WWE5_9PEZI</name>
<dbReference type="EMBL" id="JAKWBI020000049">
    <property type="protein sequence ID" value="KAJ2904590.1"/>
    <property type="molecule type" value="Genomic_DNA"/>
</dbReference>
<dbReference type="PANTHER" id="PTHR16453:SF9">
    <property type="entry name" value="GATOR COMPLEX PROTEIN MIOS"/>
    <property type="match status" value="1"/>
</dbReference>
<protein>
    <submittedName>
        <fullName evidence="6">WD repeat domain-containing protein</fullName>
    </submittedName>
</protein>
<dbReference type="InterPro" id="IPR015943">
    <property type="entry name" value="WD40/YVTN_repeat-like_dom_sf"/>
</dbReference>
<comment type="similarity">
    <text evidence="1">Belongs to the WD repeat mio family.</text>
</comment>
<accession>A0AAD5WWE5</accession>
<evidence type="ECO:0000259" key="5">
    <source>
        <dbReference type="Pfam" id="PF21719"/>
    </source>
</evidence>
<organism evidence="6 7">
    <name type="scientific">Zalerion maritima</name>
    <dbReference type="NCBI Taxonomy" id="339359"/>
    <lineage>
        <taxon>Eukaryota</taxon>
        <taxon>Fungi</taxon>
        <taxon>Dikarya</taxon>
        <taxon>Ascomycota</taxon>
        <taxon>Pezizomycotina</taxon>
        <taxon>Sordariomycetes</taxon>
        <taxon>Lulworthiomycetidae</taxon>
        <taxon>Lulworthiales</taxon>
        <taxon>Lulworthiaceae</taxon>
        <taxon>Zalerion</taxon>
    </lineage>
</organism>
<dbReference type="InterPro" id="IPR031488">
    <property type="entry name" value="Zn_ribbon_mio"/>
</dbReference>
<dbReference type="Pfam" id="PF21719">
    <property type="entry name" value="MIOS_a-sol"/>
    <property type="match status" value="1"/>
</dbReference>
<feature type="domain" description="MIOS-like alpha-solenoid" evidence="5">
    <location>
        <begin position="584"/>
        <end position="859"/>
    </location>
</feature>
<keyword evidence="7" id="KW-1185">Reference proteome</keyword>
<feature type="domain" description="GATOR2 complex protein MIO zinc-ribbon like" evidence="4">
    <location>
        <begin position="1000"/>
        <end position="1093"/>
    </location>
</feature>
<dbReference type="PANTHER" id="PTHR16453">
    <property type="entry name" value="WD40 DOMAIN-CONTAINING PROTEIN MIO FAMILY MEMBER"/>
    <property type="match status" value="1"/>
</dbReference>
<dbReference type="GO" id="GO:0005737">
    <property type="term" value="C:cytoplasm"/>
    <property type="evidence" value="ECO:0007669"/>
    <property type="project" value="TreeGrafter"/>
</dbReference>
<dbReference type="Proteomes" id="UP001201980">
    <property type="component" value="Unassembled WGS sequence"/>
</dbReference>
<keyword evidence="2" id="KW-0853">WD repeat</keyword>
<dbReference type="InterPro" id="IPR049092">
    <property type="entry name" value="MIOS_a-sol"/>
</dbReference>
<sequence length="1103" mass="123056">MDTRPEPGLVKWSANPNHDTFLHLNILHRVVSLYEPSSTGENTRFPFKQVSKHEEIPPLNTYDWSPTVPGLVAIGTNSGVVNLLRVDDGSNAYLELMPRFHRHCQAVAFSTQAKLAVGLDRVRNDQCLYVWDVNRLSGLDPAVPGFPSDASLDQPALRLEPSVSVSSIKFFEDNPNTLVVGIKAQGLRIHDLRDPSGAVINFQTKCNNNLAIDYANQNYFASSPLDQPTVMIWDRRAGSRTDVRTDSAVQVRAYVEAADAGDVPWGSVLQLNGILHTLDTSRPDKSSFVRSLRYCRDHAGMLGILSRTGQLKVVKATAEFAASEYERCTGPELLRVRKSHEMDPTYLDPSRKNKDDIVSFDWATLSSPALRPRMVILRASGKFELMEKPVFTAHHTSAMIPWTVPHRGLEGNANDLGNRQYHSLVRLEQPHHTDMLGPLLVENVLAGGMVFGGENRKLMKRAVRSAMTPQESRVDLIMDSMAGKATLPGSFAESPAVAEKLRALRTHSLTANATTITLPTSTGSDYHRVHAHLHESLRAMSLSTNRNGPPSSREVHENLVEVTMNPAGLPKEAQCVVDHTKYLRAQEMYLFDYNANKKIASEDPWLQNLWEWLAGKLSIDLADIAPPPPFDTLHMLVPTNGLPDCPPMREGAESAAVDGGMISHPLVLDYLGVYNIWANDLGRKSSCRLYDSNAADPDAAMWERCLGQVAKKQRLPRFEGTPTKWPHHRQVCLAMCQWGHASVEEADDQLSASERLFAAHTRATAQALFRGDAEGAIQILKTASSEHPELLFVSLALQLIKRGDLDMAKQQLDFDERVASKTDPYLRAISSLIATGDWATIVDQDALPLRDRVFVAVRYFGDDQLGNWLKEQVSLAVDKGDVDGVVLTGVSDRLVDIFSKYVEKFGDYQTATLVLSICSPRYIDDHRCKAWRNAYRAYLQRNRAFYSRAKFEVESTKKSKRDGQPIIKPPFRQIALRCIYCDAEVALHGQHAMGPMGPMGINQSNPLMGTSISAGISCWSCGRHLPRCVVCLEVIGIPRSERLEVAADHETRLAGRFPTFCLKCEHVLHLDHAREWFARHVECPVPECRCRCNFRANPELNYH</sequence>
<evidence type="ECO:0000256" key="3">
    <source>
        <dbReference type="ARBA" id="ARBA00022737"/>
    </source>
</evidence>
<dbReference type="SUPFAM" id="SSF50978">
    <property type="entry name" value="WD40 repeat-like"/>
    <property type="match status" value="1"/>
</dbReference>
<dbReference type="InterPro" id="IPR037593">
    <property type="entry name" value="MIOS/Sea4"/>
</dbReference>
<dbReference type="GO" id="GO:1904263">
    <property type="term" value="P:positive regulation of TORC1 signaling"/>
    <property type="evidence" value="ECO:0007669"/>
    <property type="project" value="TreeGrafter"/>
</dbReference>
<evidence type="ECO:0000256" key="2">
    <source>
        <dbReference type="ARBA" id="ARBA00022574"/>
    </source>
</evidence>
<dbReference type="Gene3D" id="2.130.10.10">
    <property type="entry name" value="YVTN repeat-like/Quinoprotein amine dehydrogenase"/>
    <property type="match status" value="1"/>
</dbReference>
<comment type="caution">
    <text evidence="6">The sequence shown here is derived from an EMBL/GenBank/DDBJ whole genome shotgun (WGS) entry which is preliminary data.</text>
</comment>
<evidence type="ECO:0000313" key="7">
    <source>
        <dbReference type="Proteomes" id="UP001201980"/>
    </source>
</evidence>
<dbReference type="Pfam" id="PF17034">
    <property type="entry name" value="zinc_ribbon_16"/>
    <property type="match status" value="1"/>
</dbReference>